<gene>
    <name evidence="1" type="ORF">EQU50_07625</name>
</gene>
<evidence type="ECO:0000313" key="2">
    <source>
        <dbReference type="Proteomes" id="UP000293550"/>
    </source>
</evidence>
<reference evidence="1 2" key="1">
    <citation type="submission" date="2018-10" db="EMBL/GenBank/DDBJ databases">
        <title>An updated phylogeny of the Alphaproteobacteria reveals that the parasitic Rickettsiales and Holosporales have independent origins.</title>
        <authorList>
            <person name="Munoz-Gomez S.A."/>
            <person name="Hess S."/>
            <person name="Burger G."/>
            <person name="Lang B.F."/>
            <person name="Susko E."/>
            <person name="Slamovits C.H."/>
            <person name="Roger A.J."/>
        </authorList>
    </citation>
    <scope>NUCLEOTIDE SEQUENCE [LARGE SCALE GENOMIC DNA]</scope>
    <source>
        <strain evidence="1">HOLO01</strain>
    </source>
</reference>
<proteinExistence type="predicted"/>
<dbReference type="EMBL" id="SCFB01000019">
    <property type="protein sequence ID" value="RZI45300.1"/>
    <property type="molecule type" value="Genomic_DNA"/>
</dbReference>
<organism evidence="1 2">
    <name type="scientific">Candidatus Finniella inopinata</name>
    <dbReference type="NCBI Taxonomy" id="1696036"/>
    <lineage>
        <taxon>Bacteria</taxon>
        <taxon>Pseudomonadati</taxon>
        <taxon>Pseudomonadota</taxon>
        <taxon>Alphaproteobacteria</taxon>
        <taxon>Holosporales</taxon>
        <taxon>Candidatus Paracaedibacteraceae</taxon>
        <taxon>Candidatus Finniella</taxon>
    </lineage>
</organism>
<name>A0A4Q7DG89_9PROT</name>
<dbReference type="RefSeq" id="WP_130154532.1">
    <property type="nucleotide sequence ID" value="NZ_SCFB01000019.1"/>
</dbReference>
<evidence type="ECO:0000313" key="1">
    <source>
        <dbReference type="EMBL" id="RZI45300.1"/>
    </source>
</evidence>
<sequence length="414" mass="45276">MNNLTGNSTTITATSSQVLEFKLPTSVYNLSRSFLQYEVDIPAGGAGNFSWINGDCLEIATNAYFGTAGGLDLCNLNFVNRYTKVARKFRTKLQDFLANDSTSQLKPCNSANTANYPPILAAPLASCPSFIAPKLLDDPSGSNAAASFYRQFPLSGVVDTVFALDKDLFFPQEMYARFTLGPANQFTFISASATNPASTPAPVAAAVTVQQIYLYLAVEQNQLIVDSVMNKVLTSGLRMNIPYTTAFRNSAGAAGATNVTIPLTSQYGKKLKRMIWTVWSPTEQANTAMDCSNYNGAKITTYNTYIDNRQLQDQPITTAVSALGSIGNSDWLENQRFCADSAVLNKEVYSYSWFHVDQFYEPVDNALADNFDDGLDMNVNRQWQLQANAAAAVTHYCFATFVREITIGANGVVY</sequence>
<protein>
    <submittedName>
        <fullName evidence="1">Uncharacterized protein</fullName>
    </submittedName>
</protein>
<accession>A0A4Q7DG89</accession>
<dbReference type="Proteomes" id="UP000293550">
    <property type="component" value="Unassembled WGS sequence"/>
</dbReference>
<dbReference type="AlphaFoldDB" id="A0A4Q7DG89"/>
<comment type="caution">
    <text evidence="1">The sequence shown here is derived from an EMBL/GenBank/DDBJ whole genome shotgun (WGS) entry which is preliminary data.</text>
</comment>
<keyword evidence="2" id="KW-1185">Reference proteome</keyword>